<reference evidence="9 10" key="1">
    <citation type="journal article" date="2016" name="Int. J. Syst. Evol. Microbiol.">
        <title>Nocardioides albidus sp. nov., an actinobacterium isolated from garden soil.</title>
        <authorList>
            <person name="Singh H."/>
            <person name="Du J."/>
            <person name="Trinh H."/>
            <person name="Won K."/>
            <person name="Yang J.E."/>
            <person name="Yin C."/>
            <person name="Kook M."/>
            <person name="Yi T.H."/>
        </authorList>
    </citation>
    <scope>NUCLEOTIDE SEQUENCE [LARGE SCALE GENOMIC DNA]</scope>
    <source>
        <strain evidence="9 10">CCTCC AB 2015297</strain>
    </source>
</reference>
<comment type="pathway">
    <text evidence="2 7">Cofactor biosynthesis; molybdopterin biosynthesis.</text>
</comment>
<dbReference type="GO" id="GO:0046872">
    <property type="term" value="F:metal ion binding"/>
    <property type="evidence" value="ECO:0007669"/>
    <property type="project" value="UniProtKB-UniRule"/>
</dbReference>
<dbReference type="Pfam" id="PF03453">
    <property type="entry name" value="MoeA_N"/>
    <property type="match status" value="1"/>
</dbReference>
<dbReference type="Gene3D" id="2.40.340.10">
    <property type="entry name" value="MoeA, C-terminal, domain IV"/>
    <property type="match status" value="1"/>
</dbReference>
<evidence type="ECO:0000313" key="10">
    <source>
        <dbReference type="Proteomes" id="UP000313231"/>
    </source>
</evidence>
<keyword evidence="7" id="KW-0479">Metal-binding</keyword>
<comment type="function">
    <text evidence="1 7">Catalyzes the insertion of molybdate into adenylated molybdopterin with the concomitant release of AMP.</text>
</comment>
<dbReference type="InterPro" id="IPR005111">
    <property type="entry name" value="MoeA_C_domain_IV"/>
</dbReference>
<dbReference type="InterPro" id="IPR001453">
    <property type="entry name" value="MoaB/Mog_dom"/>
</dbReference>
<dbReference type="SMART" id="SM00852">
    <property type="entry name" value="MoCF_biosynth"/>
    <property type="match status" value="1"/>
</dbReference>
<comment type="similarity">
    <text evidence="3 7">Belongs to the MoeA family.</text>
</comment>
<sequence>MTDPVVASSVEEHRARVLAGVTRLRRTETLALGDALGRVLAADVVAVRSVPPFDHAAMDGFAVRAGDVGTPPAELPVTGVVAAGDVAPQLPAGAAIRIMTGAPVPPGADLVVPFEWTTGGDPVRVLQTAPPGRHIRRQGEDVRAGEIALLAGTRLGPAQLGLLTSVGSTEVSACARPRLAVVSTGAELVEGHVPDSNSPTLVAAGRAAGVEAAAFGPVPDDPAGFRAQLAAVAEAADVVVTTGGISAGDHDVVKAALRGEPGFWFGPVAMKPGRPQGCGAVVASDGRRVPVVTLPGTPIAAYASFLLYVVPLLHALAGTPWRPATAPLAADVPGGDRTVVLPGVLGRDGRIRPLRGHAGHSQRLLAAADALLVVPATGRLVPEGTAVEVLSPGPKEDLHA</sequence>
<dbReference type="GO" id="GO:0061599">
    <property type="term" value="F:molybdopterin molybdotransferase activity"/>
    <property type="evidence" value="ECO:0007669"/>
    <property type="project" value="UniProtKB-UniRule"/>
</dbReference>
<dbReference type="SUPFAM" id="SSF53218">
    <property type="entry name" value="Molybdenum cofactor biosynthesis proteins"/>
    <property type="match status" value="1"/>
</dbReference>
<evidence type="ECO:0000259" key="8">
    <source>
        <dbReference type="SMART" id="SM00852"/>
    </source>
</evidence>
<dbReference type="Pfam" id="PF00994">
    <property type="entry name" value="MoCF_biosynth"/>
    <property type="match status" value="1"/>
</dbReference>
<dbReference type="OrthoDB" id="9804758at2"/>
<dbReference type="Gene3D" id="2.170.190.11">
    <property type="entry name" value="Molybdopterin biosynthesis moea protein, domain 3"/>
    <property type="match status" value="1"/>
</dbReference>
<keyword evidence="7" id="KW-0460">Magnesium</keyword>
<evidence type="ECO:0000256" key="3">
    <source>
        <dbReference type="ARBA" id="ARBA00010763"/>
    </source>
</evidence>
<dbReference type="RefSeq" id="WP_139624653.1">
    <property type="nucleotide sequence ID" value="NZ_VDMP01000027.1"/>
</dbReference>
<accession>A0A5C4VKV3</accession>
<protein>
    <recommendedName>
        <fullName evidence="7">Molybdopterin molybdenumtransferase</fullName>
        <ecNumber evidence="7">2.10.1.1</ecNumber>
    </recommendedName>
</protein>
<evidence type="ECO:0000256" key="6">
    <source>
        <dbReference type="ARBA" id="ARBA00047317"/>
    </source>
</evidence>
<keyword evidence="7 9" id="KW-0808">Transferase</keyword>
<dbReference type="InterPro" id="IPR005110">
    <property type="entry name" value="MoeA_linker/N"/>
</dbReference>
<proteinExistence type="inferred from homology"/>
<dbReference type="PANTHER" id="PTHR10192">
    <property type="entry name" value="MOLYBDOPTERIN BIOSYNTHESIS PROTEIN"/>
    <property type="match status" value="1"/>
</dbReference>
<evidence type="ECO:0000256" key="4">
    <source>
        <dbReference type="ARBA" id="ARBA00022505"/>
    </source>
</evidence>
<dbReference type="InterPro" id="IPR038987">
    <property type="entry name" value="MoeA-like"/>
</dbReference>
<dbReference type="SUPFAM" id="SSF63882">
    <property type="entry name" value="MoeA N-terminal region -like"/>
    <property type="match status" value="1"/>
</dbReference>
<dbReference type="PANTHER" id="PTHR10192:SF5">
    <property type="entry name" value="GEPHYRIN"/>
    <property type="match status" value="1"/>
</dbReference>
<dbReference type="EMBL" id="VDMP01000027">
    <property type="protein sequence ID" value="TNM36468.1"/>
    <property type="molecule type" value="Genomic_DNA"/>
</dbReference>
<keyword evidence="4 7" id="KW-0500">Molybdenum</keyword>
<dbReference type="SUPFAM" id="SSF63867">
    <property type="entry name" value="MoeA C-terminal domain-like"/>
    <property type="match status" value="1"/>
</dbReference>
<comment type="cofactor">
    <cofactor evidence="7">
        <name>Mg(2+)</name>
        <dbReference type="ChEBI" id="CHEBI:18420"/>
    </cofactor>
</comment>
<dbReference type="NCBIfam" id="NF045515">
    <property type="entry name" value="Glp_gephyrin"/>
    <property type="match status" value="1"/>
</dbReference>
<comment type="catalytic activity">
    <reaction evidence="6">
        <text>adenylyl-molybdopterin + molybdate = Mo-molybdopterin + AMP + H(+)</text>
        <dbReference type="Rhea" id="RHEA:35047"/>
        <dbReference type="ChEBI" id="CHEBI:15378"/>
        <dbReference type="ChEBI" id="CHEBI:36264"/>
        <dbReference type="ChEBI" id="CHEBI:62727"/>
        <dbReference type="ChEBI" id="CHEBI:71302"/>
        <dbReference type="ChEBI" id="CHEBI:456215"/>
        <dbReference type="EC" id="2.10.1.1"/>
    </reaction>
</comment>
<name>A0A5C4VKV3_9ACTN</name>
<evidence type="ECO:0000313" key="9">
    <source>
        <dbReference type="EMBL" id="TNM36468.1"/>
    </source>
</evidence>
<dbReference type="Pfam" id="PF03454">
    <property type="entry name" value="MoeA_C"/>
    <property type="match status" value="1"/>
</dbReference>
<dbReference type="Proteomes" id="UP000313231">
    <property type="component" value="Unassembled WGS sequence"/>
</dbReference>
<keyword evidence="10" id="KW-1185">Reference proteome</keyword>
<dbReference type="GO" id="GO:0005829">
    <property type="term" value="C:cytosol"/>
    <property type="evidence" value="ECO:0007669"/>
    <property type="project" value="TreeGrafter"/>
</dbReference>
<dbReference type="InterPro" id="IPR036135">
    <property type="entry name" value="MoeA_linker/N_sf"/>
</dbReference>
<dbReference type="GO" id="GO:0006777">
    <property type="term" value="P:Mo-molybdopterin cofactor biosynthetic process"/>
    <property type="evidence" value="ECO:0007669"/>
    <property type="project" value="UniProtKB-UniRule"/>
</dbReference>
<gene>
    <name evidence="9" type="ORF">FHP29_20240</name>
</gene>
<dbReference type="Gene3D" id="3.40.980.10">
    <property type="entry name" value="MoaB/Mog-like domain"/>
    <property type="match status" value="1"/>
</dbReference>
<evidence type="ECO:0000256" key="5">
    <source>
        <dbReference type="ARBA" id="ARBA00023150"/>
    </source>
</evidence>
<feature type="domain" description="MoaB/Mog" evidence="8">
    <location>
        <begin position="180"/>
        <end position="315"/>
    </location>
</feature>
<evidence type="ECO:0000256" key="7">
    <source>
        <dbReference type="RuleBase" id="RU365090"/>
    </source>
</evidence>
<evidence type="ECO:0000256" key="1">
    <source>
        <dbReference type="ARBA" id="ARBA00002901"/>
    </source>
</evidence>
<keyword evidence="5 7" id="KW-0501">Molybdenum cofactor biosynthesis</keyword>
<evidence type="ECO:0000256" key="2">
    <source>
        <dbReference type="ARBA" id="ARBA00005046"/>
    </source>
</evidence>
<dbReference type="AlphaFoldDB" id="A0A5C4VKV3"/>
<dbReference type="EC" id="2.10.1.1" evidence="7"/>
<dbReference type="Gene3D" id="3.90.105.10">
    <property type="entry name" value="Molybdopterin biosynthesis moea protein, domain 2"/>
    <property type="match status" value="1"/>
</dbReference>
<dbReference type="UniPathway" id="UPA00344"/>
<dbReference type="CDD" id="cd00887">
    <property type="entry name" value="MoeA"/>
    <property type="match status" value="1"/>
</dbReference>
<dbReference type="InterPro" id="IPR036688">
    <property type="entry name" value="MoeA_C_domain_IV_sf"/>
</dbReference>
<organism evidence="9 10">
    <name type="scientific">Nocardioides albidus</name>
    <dbReference type="NCBI Taxonomy" id="1517589"/>
    <lineage>
        <taxon>Bacteria</taxon>
        <taxon>Bacillati</taxon>
        <taxon>Actinomycetota</taxon>
        <taxon>Actinomycetes</taxon>
        <taxon>Propionibacteriales</taxon>
        <taxon>Nocardioidaceae</taxon>
        <taxon>Nocardioides</taxon>
    </lineage>
</organism>
<dbReference type="InterPro" id="IPR036425">
    <property type="entry name" value="MoaB/Mog-like_dom_sf"/>
</dbReference>
<comment type="caution">
    <text evidence="9">The sequence shown here is derived from an EMBL/GenBank/DDBJ whole genome shotgun (WGS) entry which is preliminary data.</text>
</comment>